<dbReference type="PROSITE" id="PS51257">
    <property type="entry name" value="PROKAR_LIPOPROTEIN"/>
    <property type="match status" value="1"/>
</dbReference>
<dbReference type="AlphaFoldDB" id="A0AA49JWG7"/>
<organism evidence="2">
    <name type="scientific">Pseudogemmatithrix spongiicola</name>
    <dbReference type="NCBI Taxonomy" id="3062599"/>
    <lineage>
        <taxon>Bacteria</taxon>
        <taxon>Pseudomonadati</taxon>
        <taxon>Gemmatimonadota</taxon>
        <taxon>Gemmatimonadia</taxon>
        <taxon>Gemmatimonadales</taxon>
        <taxon>Gemmatimonadaceae</taxon>
        <taxon>Pseudogemmatithrix</taxon>
    </lineage>
</organism>
<dbReference type="PANTHER" id="PTHR21666:SF268">
    <property type="entry name" value="PEPTIDASE M23 DOMAIN-CONTAINING PROTEIN"/>
    <property type="match status" value="1"/>
</dbReference>
<dbReference type="InterPro" id="IPR050570">
    <property type="entry name" value="Cell_wall_metabolism_enzyme"/>
</dbReference>
<reference evidence="2" key="1">
    <citation type="submission" date="2023-07" db="EMBL/GenBank/DDBJ databases">
        <authorList>
            <person name="Haufschild T."/>
            <person name="Kallscheuer N."/>
            <person name="Hammer J."/>
            <person name="Kohn T."/>
            <person name="Kabuu M."/>
            <person name="Jogler M."/>
            <person name="Wohfarth N."/>
            <person name="Heuer A."/>
            <person name="Rohde M."/>
            <person name="van Teeseling M.C.F."/>
            <person name="Jogler C."/>
        </authorList>
    </citation>
    <scope>NUCLEOTIDE SEQUENCE</scope>
    <source>
        <strain evidence="2">Strain 138</strain>
        <strain evidence="3">Strain 318</strain>
    </source>
</reference>
<proteinExistence type="predicted"/>
<dbReference type="CDD" id="cd12797">
    <property type="entry name" value="M23_peptidase"/>
    <property type="match status" value="1"/>
</dbReference>
<dbReference type="GO" id="GO:0004222">
    <property type="term" value="F:metalloendopeptidase activity"/>
    <property type="evidence" value="ECO:0007669"/>
    <property type="project" value="TreeGrafter"/>
</dbReference>
<protein>
    <submittedName>
        <fullName evidence="2">M23 family metallopeptidase</fullName>
    </submittedName>
</protein>
<feature type="domain" description="M23ase beta-sheet core" evidence="1">
    <location>
        <begin position="69"/>
        <end position="165"/>
    </location>
</feature>
<accession>A0AA49JWG7</accession>
<evidence type="ECO:0000313" key="3">
    <source>
        <dbReference type="EMBL" id="WKW16342.1"/>
    </source>
</evidence>
<dbReference type="SUPFAM" id="SSF51261">
    <property type="entry name" value="Duplicated hybrid motif"/>
    <property type="match status" value="1"/>
</dbReference>
<evidence type="ECO:0000313" key="4">
    <source>
        <dbReference type="Proteomes" id="UP001229955"/>
    </source>
</evidence>
<dbReference type="Proteomes" id="UP001229955">
    <property type="component" value="Chromosome"/>
</dbReference>
<dbReference type="KEGG" id="pspc:Strain318_002755"/>
<dbReference type="EMBL" id="CP130612">
    <property type="protein sequence ID" value="WKW13435.1"/>
    <property type="molecule type" value="Genomic_DNA"/>
</dbReference>
<dbReference type="EMBL" id="CP130613">
    <property type="protein sequence ID" value="WKW16342.1"/>
    <property type="molecule type" value="Genomic_DNA"/>
</dbReference>
<dbReference type="InterPro" id="IPR011055">
    <property type="entry name" value="Dup_hybrid_motif"/>
</dbReference>
<name>A0AA49JWG7_9BACT</name>
<evidence type="ECO:0000313" key="2">
    <source>
        <dbReference type="EMBL" id="WKW13435.1"/>
    </source>
</evidence>
<dbReference type="Pfam" id="PF01551">
    <property type="entry name" value="Peptidase_M23"/>
    <property type="match status" value="1"/>
</dbReference>
<keyword evidence="4" id="KW-1185">Reference proteome</keyword>
<evidence type="ECO:0000259" key="1">
    <source>
        <dbReference type="Pfam" id="PF01551"/>
    </source>
</evidence>
<gene>
    <name evidence="2" type="ORF">Strain138_002755</name>
    <name evidence="3" type="ORF">Strain318_002755</name>
</gene>
<dbReference type="InterPro" id="IPR016047">
    <property type="entry name" value="M23ase_b-sheet_dom"/>
</dbReference>
<dbReference type="RefSeq" id="WP_367886291.1">
    <property type="nucleotide sequence ID" value="NZ_CP130612.1"/>
</dbReference>
<accession>A0AA49K211</accession>
<dbReference type="PANTHER" id="PTHR21666">
    <property type="entry name" value="PEPTIDASE-RELATED"/>
    <property type="match status" value="1"/>
</dbReference>
<dbReference type="Gene3D" id="2.70.70.10">
    <property type="entry name" value="Glucose Permease (Domain IIA)"/>
    <property type="match status" value="1"/>
</dbReference>
<sequence>MHGLRTITLVALVLAGSGCFGGGPAPGGSPRVAADREYLRDRRLMVPVDGVRPRDLVDTYNAARSGGRRHHALDVMARRGTPVISADDGVVRRISTNALGGRTVYVVDHQQRFVHYYAHLDRYARGLREGQRVRKGDQLGTVGSTGNADRNAPHLHYQLLRYANARMWWAGDPVNPVPYLVLRGDKR</sequence>